<dbReference type="Gene3D" id="2.30.110.10">
    <property type="entry name" value="Electron Transport, Fmn-binding Protein, Chain A"/>
    <property type="match status" value="1"/>
</dbReference>
<sequence>MEQLFKQKSLMISSLTEMGEPFISYAPFAKVGDKIYIYISKAAEHYYNISRNPKIAIMLIEDEAASKTVFARCRVSFNATATKMEEVPDSIWEAFEGVQGKEMLQVLKTLDFDMFELELHHGRLVKGFGKAYNIQLKDGEWIQEQVTGAGHGQGMPHSHGMSRPQDMGHPHGMSKQ</sequence>
<dbReference type="InterPro" id="IPR012349">
    <property type="entry name" value="Split_barrel_FMN-bd"/>
</dbReference>
<evidence type="ECO:0000313" key="4">
    <source>
        <dbReference type="EMBL" id="MBC8580262.1"/>
    </source>
</evidence>
<gene>
    <name evidence="4" type="ORF">H8718_12070</name>
</gene>
<dbReference type="Proteomes" id="UP000655830">
    <property type="component" value="Unassembled WGS sequence"/>
</dbReference>
<proteinExistence type="predicted"/>
<name>A0A926ELG7_9FIRM</name>
<dbReference type="GO" id="GO:0070967">
    <property type="term" value="F:coenzyme F420 binding"/>
    <property type="evidence" value="ECO:0007669"/>
    <property type="project" value="TreeGrafter"/>
</dbReference>
<dbReference type="InterPro" id="IPR052019">
    <property type="entry name" value="F420H2_bilvrd_red/Heme_oxyg"/>
</dbReference>
<reference evidence="4" key="1">
    <citation type="submission" date="2020-08" db="EMBL/GenBank/DDBJ databases">
        <title>Genome public.</title>
        <authorList>
            <person name="Liu C."/>
            <person name="Sun Q."/>
        </authorList>
    </citation>
    <scope>NUCLEOTIDE SEQUENCE</scope>
    <source>
        <strain evidence="4">NSJ-12</strain>
    </source>
</reference>
<feature type="region of interest" description="Disordered" evidence="2">
    <location>
        <begin position="148"/>
        <end position="176"/>
    </location>
</feature>
<keyword evidence="5" id="KW-1185">Reference proteome</keyword>
<dbReference type="Pfam" id="PF01243">
    <property type="entry name" value="PNPOx_N"/>
    <property type="match status" value="1"/>
</dbReference>
<evidence type="ECO:0000256" key="1">
    <source>
        <dbReference type="ARBA" id="ARBA00023002"/>
    </source>
</evidence>
<keyword evidence="1" id="KW-0560">Oxidoreductase</keyword>
<dbReference type="RefSeq" id="WP_249333121.1">
    <property type="nucleotide sequence ID" value="NZ_JACRSY010000018.1"/>
</dbReference>
<comment type="caution">
    <text evidence="4">The sequence shown here is derived from an EMBL/GenBank/DDBJ whole genome shotgun (WGS) entry which is preliminary data.</text>
</comment>
<organism evidence="4 5">
    <name type="scientific">Zhenhengia yiwuensis</name>
    <dbReference type="NCBI Taxonomy" id="2763666"/>
    <lineage>
        <taxon>Bacteria</taxon>
        <taxon>Bacillati</taxon>
        <taxon>Bacillota</taxon>
        <taxon>Clostridia</taxon>
        <taxon>Lachnospirales</taxon>
        <taxon>Lachnospiraceae</taxon>
        <taxon>Zhenhengia</taxon>
    </lineage>
</organism>
<dbReference type="GO" id="GO:0016627">
    <property type="term" value="F:oxidoreductase activity, acting on the CH-CH group of donors"/>
    <property type="evidence" value="ECO:0007669"/>
    <property type="project" value="TreeGrafter"/>
</dbReference>
<dbReference type="PANTHER" id="PTHR35176:SF6">
    <property type="entry name" value="HEME OXYGENASE HI_0854-RELATED"/>
    <property type="match status" value="1"/>
</dbReference>
<protein>
    <submittedName>
        <fullName evidence="4">Pyridoxamine 5'-phosphate oxidase family protein</fullName>
    </submittedName>
</protein>
<dbReference type="GO" id="GO:0005829">
    <property type="term" value="C:cytosol"/>
    <property type="evidence" value="ECO:0007669"/>
    <property type="project" value="TreeGrafter"/>
</dbReference>
<accession>A0A926ELG7</accession>
<feature type="domain" description="Pyridoxamine 5'-phosphate oxidase N-terminal" evidence="3">
    <location>
        <begin position="5"/>
        <end position="120"/>
    </location>
</feature>
<evidence type="ECO:0000313" key="5">
    <source>
        <dbReference type="Proteomes" id="UP000655830"/>
    </source>
</evidence>
<dbReference type="EMBL" id="JACRSY010000018">
    <property type="protein sequence ID" value="MBC8580262.1"/>
    <property type="molecule type" value="Genomic_DNA"/>
</dbReference>
<evidence type="ECO:0000259" key="3">
    <source>
        <dbReference type="Pfam" id="PF01243"/>
    </source>
</evidence>
<dbReference type="AlphaFoldDB" id="A0A926ELG7"/>
<dbReference type="PANTHER" id="PTHR35176">
    <property type="entry name" value="HEME OXYGENASE HI_0854-RELATED"/>
    <property type="match status" value="1"/>
</dbReference>
<dbReference type="InterPro" id="IPR011576">
    <property type="entry name" value="Pyridox_Oxase_N"/>
</dbReference>
<dbReference type="SUPFAM" id="SSF50475">
    <property type="entry name" value="FMN-binding split barrel"/>
    <property type="match status" value="1"/>
</dbReference>
<evidence type="ECO:0000256" key="2">
    <source>
        <dbReference type="SAM" id="MobiDB-lite"/>
    </source>
</evidence>